<dbReference type="Gene3D" id="1.10.10.60">
    <property type="entry name" value="Homeodomain-like"/>
    <property type="match status" value="1"/>
</dbReference>
<dbReference type="GO" id="GO:0043565">
    <property type="term" value="F:sequence-specific DNA binding"/>
    <property type="evidence" value="ECO:0007669"/>
    <property type="project" value="InterPro"/>
</dbReference>
<reference evidence="5 6" key="1">
    <citation type="submission" date="2018-03" db="EMBL/GenBank/DDBJ databases">
        <title>Adhaeribacter sp. HMF7605 Genome sequencing and assembly.</title>
        <authorList>
            <person name="Kang H."/>
            <person name="Kang J."/>
            <person name="Cha I."/>
            <person name="Kim H."/>
            <person name="Joh K."/>
        </authorList>
    </citation>
    <scope>NUCLEOTIDE SEQUENCE [LARGE SCALE GENOMIC DNA]</scope>
    <source>
        <strain evidence="5 6">HMF7605</strain>
    </source>
</reference>
<dbReference type="OrthoDB" id="635259at2"/>
<sequence length="270" mass="31458">MLYQKFSPCPALFPYVECYYVWENYEAENENFQVESPPSAFTAMVFNYADDYFVAYKQNPLQLMPRQFMVGQLTRSYTLHLPGKIGMAVIVFKPTGIASIFGISMHTLTEERTDLKALLLSSVIESTFRAIQRVADACVKAKYLEQFVLHFYELNCPEPDIIDLAANQIVEKYGQVNINDLCSEYAISRRQFERKFLQKVGLSPKYYARLRRLGRICALIAGKKEVNWQDLYFDSDYYDQSHFIKDFTEFTGRSPSEYLNDNAELIHYLK</sequence>
<dbReference type="InterPro" id="IPR018060">
    <property type="entry name" value="HTH_AraC"/>
</dbReference>
<evidence type="ECO:0000256" key="1">
    <source>
        <dbReference type="ARBA" id="ARBA00023015"/>
    </source>
</evidence>
<keyword evidence="1" id="KW-0805">Transcription regulation</keyword>
<accession>A0A2T2YAA2</accession>
<dbReference type="PANTHER" id="PTHR46796">
    <property type="entry name" value="HTH-TYPE TRANSCRIPTIONAL ACTIVATOR RHAS-RELATED"/>
    <property type="match status" value="1"/>
</dbReference>
<comment type="caution">
    <text evidence="5">The sequence shown here is derived from an EMBL/GenBank/DDBJ whole genome shotgun (WGS) entry which is preliminary data.</text>
</comment>
<dbReference type="Pfam" id="PF12833">
    <property type="entry name" value="HTH_18"/>
    <property type="match status" value="1"/>
</dbReference>
<dbReference type="RefSeq" id="WP_106925921.1">
    <property type="nucleotide sequence ID" value="NZ_PYFT01000001.1"/>
</dbReference>
<dbReference type="AlphaFoldDB" id="A0A2T2YAA2"/>
<dbReference type="InterPro" id="IPR050204">
    <property type="entry name" value="AraC_XylS_family_regulators"/>
</dbReference>
<evidence type="ECO:0000313" key="6">
    <source>
        <dbReference type="Proteomes" id="UP000240357"/>
    </source>
</evidence>
<dbReference type="SMART" id="SM00342">
    <property type="entry name" value="HTH_ARAC"/>
    <property type="match status" value="1"/>
</dbReference>
<proteinExistence type="predicted"/>
<dbReference type="GO" id="GO:0003700">
    <property type="term" value="F:DNA-binding transcription factor activity"/>
    <property type="evidence" value="ECO:0007669"/>
    <property type="project" value="InterPro"/>
</dbReference>
<dbReference type="Pfam" id="PF20240">
    <property type="entry name" value="DUF6597"/>
    <property type="match status" value="1"/>
</dbReference>
<evidence type="ECO:0000313" key="5">
    <source>
        <dbReference type="EMBL" id="PSR52368.1"/>
    </source>
</evidence>
<keyword evidence="6" id="KW-1185">Reference proteome</keyword>
<feature type="domain" description="HTH araC/xylS-type" evidence="4">
    <location>
        <begin position="159"/>
        <end position="261"/>
    </location>
</feature>
<dbReference type="Proteomes" id="UP000240357">
    <property type="component" value="Unassembled WGS sequence"/>
</dbReference>
<name>A0A2T2YAA2_9BACT</name>
<dbReference type="EMBL" id="PYFT01000001">
    <property type="protein sequence ID" value="PSR52368.1"/>
    <property type="molecule type" value="Genomic_DNA"/>
</dbReference>
<evidence type="ECO:0000259" key="4">
    <source>
        <dbReference type="PROSITE" id="PS01124"/>
    </source>
</evidence>
<keyword evidence="3" id="KW-0804">Transcription</keyword>
<evidence type="ECO:0000256" key="2">
    <source>
        <dbReference type="ARBA" id="ARBA00023125"/>
    </source>
</evidence>
<organism evidence="5 6">
    <name type="scientific">Adhaeribacter arboris</name>
    <dbReference type="NCBI Taxonomy" id="2072846"/>
    <lineage>
        <taxon>Bacteria</taxon>
        <taxon>Pseudomonadati</taxon>
        <taxon>Bacteroidota</taxon>
        <taxon>Cytophagia</taxon>
        <taxon>Cytophagales</taxon>
        <taxon>Hymenobacteraceae</taxon>
        <taxon>Adhaeribacter</taxon>
    </lineage>
</organism>
<evidence type="ECO:0000256" key="3">
    <source>
        <dbReference type="ARBA" id="ARBA00023163"/>
    </source>
</evidence>
<dbReference type="InterPro" id="IPR046532">
    <property type="entry name" value="DUF6597"/>
</dbReference>
<gene>
    <name evidence="5" type="ORF">AHMF7605_01930</name>
</gene>
<keyword evidence="2" id="KW-0238">DNA-binding</keyword>
<dbReference type="PANTHER" id="PTHR46796:SF13">
    <property type="entry name" value="HTH-TYPE TRANSCRIPTIONAL ACTIVATOR RHAS"/>
    <property type="match status" value="1"/>
</dbReference>
<protein>
    <submittedName>
        <fullName evidence="5">AraC family transcriptional regulator</fullName>
    </submittedName>
</protein>
<dbReference type="PROSITE" id="PS01124">
    <property type="entry name" value="HTH_ARAC_FAMILY_2"/>
    <property type="match status" value="1"/>
</dbReference>